<dbReference type="InterPro" id="IPR013618">
    <property type="entry name" value="TMTC_DUF1736"/>
</dbReference>
<feature type="region of interest" description="Disordered" evidence="4">
    <location>
        <begin position="166"/>
        <end position="190"/>
    </location>
</feature>
<dbReference type="GO" id="GO:0035269">
    <property type="term" value="P:protein O-linked glycosylation via mannose"/>
    <property type="evidence" value="ECO:0007669"/>
    <property type="project" value="TreeGrafter"/>
</dbReference>
<dbReference type="Gene3D" id="1.25.40.10">
    <property type="entry name" value="Tetratricopeptide repeat domain"/>
    <property type="match status" value="1"/>
</dbReference>
<evidence type="ECO:0000256" key="4">
    <source>
        <dbReference type="SAM" id="MobiDB-lite"/>
    </source>
</evidence>
<evidence type="ECO:0000313" key="7">
    <source>
        <dbReference type="EMBL" id="EIE21564.1"/>
    </source>
</evidence>
<dbReference type="InterPro" id="IPR011990">
    <property type="entry name" value="TPR-like_helical_dom_sf"/>
</dbReference>
<keyword evidence="2" id="KW-0802">TPR repeat</keyword>
<evidence type="ECO:0000259" key="6">
    <source>
        <dbReference type="Pfam" id="PF08409"/>
    </source>
</evidence>
<dbReference type="PANTHER" id="PTHR44227">
    <property type="match status" value="1"/>
</dbReference>
<organism evidence="7 8">
    <name type="scientific">Coccomyxa subellipsoidea (strain C-169)</name>
    <name type="common">Green microalga</name>
    <dbReference type="NCBI Taxonomy" id="574566"/>
    <lineage>
        <taxon>Eukaryota</taxon>
        <taxon>Viridiplantae</taxon>
        <taxon>Chlorophyta</taxon>
        <taxon>core chlorophytes</taxon>
        <taxon>Trebouxiophyceae</taxon>
        <taxon>Trebouxiophyceae incertae sedis</taxon>
        <taxon>Coccomyxaceae</taxon>
        <taxon>Coccomyxa</taxon>
        <taxon>Coccomyxa subellipsoidea</taxon>
    </lineage>
</organism>
<dbReference type="EMBL" id="AGSI01000012">
    <property type="protein sequence ID" value="EIE21564.1"/>
    <property type="molecule type" value="Genomic_DNA"/>
</dbReference>
<dbReference type="STRING" id="574566.I0YT45"/>
<feature type="domain" description="DUF1736" evidence="6">
    <location>
        <begin position="386"/>
        <end position="452"/>
    </location>
</feature>
<dbReference type="Pfam" id="PF08409">
    <property type="entry name" value="TMTC_DUF1736"/>
    <property type="match status" value="1"/>
</dbReference>
<keyword evidence="5" id="KW-0812">Transmembrane</keyword>
<feature type="transmembrane region" description="Helical" evidence="5">
    <location>
        <begin position="612"/>
        <end position="630"/>
    </location>
</feature>
<dbReference type="OrthoDB" id="19588at2759"/>
<dbReference type="GO" id="GO:0030968">
    <property type="term" value="P:endoplasmic reticulum unfolded protein response"/>
    <property type="evidence" value="ECO:0007669"/>
    <property type="project" value="TreeGrafter"/>
</dbReference>
<name>I0YT45_COCSC</name>
<protein>
    <recommendedName>
        <fullName evidence="6">DUF1736 domain-containing protein</fullName>
    </recommendedName>
</protein>
<dbReference type="GO" id="GO:0000030">
    <property type="term" value="F:mannosyltransferase activity"/>
    <property type="evidence" value="ECO:0007669"/>
    <property type="project" value="TreeGrafter"/>
</dbReference>
<dbReference type="KEGG" id="csl:COCSUDRAFT_56776"/>
<feature type="transmembrane region" description="Helical" evidence="5">
    <location>
        <begin position="565"/>
        <end position="591"/>
    </location>
</feature>
<proteinExistence type="predicted"/>
<keyword evidence="3 5" id="KW-0472">Membrane</keyword>
<dbReference type="RefSeq" id="XP_005646108.1">
    <property type="nucleotide sequence ID" value="XM_005646051.1"/>
</dbReference>
<evidence type="ECO:0000256" key="1">
    <source>
        <dbReference type="ARBA" id="ARBA00022737"/>
    </source>
</evidence>
<dbReference type="GeneID" id="17039548"/>
<dbReference type="Proteomes" id="UP000007264">
    <property type="component" value="Unassembled WGS sequence"/>
</dbReference>
<gene>
    <name evidence="7" type="ORF">COCSUDRAFT_56776</name>
</gene>
<feature type="transmembrane region" description="Helical" evidence="5">
    <location>
        <begin position="12"/>
        <end position="33"/>
    </location>
</feature>
<keyword evidence="1" id="KW-0677">Repeat</keyword>
<sequence>MIEASNRVPTWAILTVLAAISAGAYFNTIQAGFTYDDFFAVIKNTDVTDATKPISELLQNDFWGQKLSMPTSHKSYRPLTVFSLRLQHRFGSQLLKLVGWEKVYRLHDNSDADLDPLPFHVSNVFLHAVVTCLLYLLALRLCVARDSLVFPLTGSVSSGLHRDADAADGGARHAGTGKKRKGSAEGGLRQRRSTAYAEHAGSDGGGQRARNGASLRAWSSRQQAEAFLAAVIFAVHPIHTEAVAGIVGQAELVCAAYSIVALLLYAEAADLWLSSRVGCTAPEERFWREVQHWALVVGAMLCVWAASLAKEIGITVTATMVLYDAFLVPFDRAQPPHSGSKVSLGERVWRQLCTRKGARIIAAGVTLVLYVKFRSFLAVDQLVRIYREVENPVAFASGLTKLLSLAHLHAQYAALMVAPVHMCADWSYRCVALVESLGDWRNLMSVAVYAWLAAMLLLGRPWEVVLEGLYGPNKARSLPTALQGAVQSNGLVRGGSASSLEAAGAEAESAPLSGRSMQKAALARRRQRWRSFVALGLIVAPFLPASNLFFWVGTYIGERLLYAPSIGYCILLADLVAWLAGDALPGILQLWRDSPGHLKDEGLNSERRGMGWRGRAAAVLLAVLLAWYTWRTFDRNWDWEDEERLFRSALKVCPGSAKVQLNMGITERRYYNWEVALEHFESAHALSTPGFCEPLYWLGVTRINAGADIGRGAQARCPPRLNLALACLLPALSCELEDSLACIHTATDAATALNRIYSTMQEKAPEGGLFLKRWARVLLRPELRHVESACDALEQALLGRPADPVPPDADIAETMQPCLEYLADPVNHTDPAVADGLAALRVCLEARMVLMSVLSRNDPTSLPAKTAGYSYIAKFGAACRHQHLPPEHVLSAIRKAKATGQPAPEVPPVEASQGHVYIVHRLHTADAEDAWLQREWGEVMLSEDRLADAAVHFEACASHLSRPPYHPSLHWVAGKQMVKLIPRLVHANLSLGIDEDSGHVGELSVEQVVLAATTSFDRAVQARTEFPCRVYHQMCEAQAALSQVYSLRGQPEAAREKMESAQRCMAAVAAMDLCRDYVRQLAAMQGDLDAET</sequence>
<dbReference type="GO" id="GO:0005783">
    <property type="term" value="C:endoplasmic reticulum"/>
    <property type="evidence" value="ECO:0007669"/>
    <property type="project" value="TreeGrafter"/>
</dbReference>
<dbReference type="SUPFAM" id="SSF48452">
    <property type="entry name" value="TPR-like"/>
    <property type="match status" value="1"/>
</dbReference>
<dbReference type="PANTHER" id="PTHR44227:SF3">
    <property type="entry name" value="PROTEIN O-MANNOSYL-TRANSFERASE TMTC4"/>
    <property type="match status" value="1"/>
</dbReference>
<keyword evidence="8" id="KW-1185">Reference proteome</keyword>
<feature type="transmembrane region" description="Helical" evidence="5">
    <location>
        <begin position="124"/>
        <end position="143"/>
    </location>
</feature>
<evidence type="ECO:0000256" key="2">
    <source>
        <dbReference type="ARBA" id="ARBA00022803"/>
    </source>
</evidence>
<dbReference type="eggNOG" id="KOG1124">
    <property type="taxonomic scope" value="Eukaryota"/>
</dbReference>
<dbReference type="AlphaFoldDB" id="I0YT45"/>
<evidence type="ECO:0000313" key="8">
    <source>
        <dbReference type="Proteomes" id="UP000007264"/>
    </source>
</evidence>
<keyword evidence="5" id="KW-1133">Transmembrane helix</keyword>
<evidence type="ECO:0000256" key="3">
    <source>
        <dbReference type="ARBA" id="ARBA00023136"/>
    </source>
</evidence>
<comment type="caution">
    <text evidence="7">The sequence shown here is derived from an EMBL/GenBank/DDBJ whole genome shotgun (WGS) entry which is preliminary data.</text>
</comment>
<accession>I0YT45</accession>
<dbReference type="InterPro" id="IPR052346">
    <property type="entry name" value="O-mannosyl-transferase_TMTC"/>
</dbReference>
<feature type="transmembrane region" description="Helical" evidence="5">
    <location>
        <begin position="532"/>
        <end position="553"/>
    </location>
</feature>
<evidence type="ECO:0000256" key="5">
    <source>
        <dbReference type="SAM" id="Phobius"/>
    </source>
</evidence>
<reference evidence="7 8" key="1">
    <citation type="journal article" date="2012" name="Genome Biol.">
        <title>The genome of the polar eukaryotic microalga coccomyxa subellipsoidea reveals traits of cold adaptation.</title>
        <authorList>
            <person name="Blanc G."/>
            <person name="Agarkova I."/>
            <person name="Grimwood J."/>
            <person name="Kuo A."/>
            <person name="Brueggeman A."/>
            <person name="Dunigan D."/>
            <person name="Gurnon J."/>
            <person name="Ladunga I."/>
            <person name="Lindquist E."/>
            <person name="Lucas S."/>
            <person name="Pangilinan J."/>
            <person name="Proschold T."/>
            <person name="Salamov A."/>
            <person name="Schmutz J."/>
            <person name="Weeks D."/>
            <person name="Yamada T."/>
            <person name="Claverie J.M."/>
            <person name="Grigoriev I."/>
            <person name="Van Etten J."/>
            <person name="Lomsadze A."/>
            <person name="Borodovsky M."/>
        </authorList>
    </citation>
    <scope>NUCLEOTIDE SEQUENCE [LARGE SCALE GENOMIC DNA]</scope>
    <source>
        <strain evidence="7 8">C-169</strain>
    </source>
</reference>